<dbReference type="CDD" id="cd01895">
    <property type="entry name" value="EngA2"/>
    <property type="match status" value="1"/>
</dbReference>
<dbReference type="NCBIfam" id="TIGR03594">
    <property type="entry name" value="GTPase_EngA"/>
    <property type="match status" value="1"/>
</dbReference>
<evidence type="ECO:0000256" key="7">
    <source>
        <dbReference type="ARBA" id="ARBA00032345"/>
    </source>
</evidence>
<dbReference type="InterPro" id="IPR005225">
    <property type="entry name" value="Small_GTP-bd"/>
</dbReference>
<evidence type="ECO:0000256" key="2">
    <source>
        <dbReference type="ARBA" id="ARBA00020953"/>
    </source>
</evidence>
<dbReference type="InterPro" id="IPR027417">
    <property type="entry name" value="P-loop_NTPase"/>
</dbReference>
<evidence type="ECO:0000313" key="9">
    <source>
        <dbReference type="EMBL" id="SVA41373.1"/>
    </source>
</evidence>
<dbReference type="InterPro" id="IPR015946">
    <property type="entry name" value="KH_dom-like_a/b"/>
</dbReference>
<dbReference type="GO" id="GO:0043022">
    <property type="term" value="F:ribosome binding"/>
    <property type="evidence" value="ECO:0007669"/>
    <property type="project" value="TreeGrafter"/>
</dbReference>
<keyword evidence="3" id="KW-0690">Ribosome biogenesis</keyword>
<sequence>VAIVGRPNVGKSTLLNRIVGRREAIVEERPGVTRDRKEVTASWSGREFTLVDTGGWLASGSALDSMVSRQSEQAIAEADVVLLVVDATVGLTDDDDRVAALLRGRDESVLVVANKVDDASHESIIWELLGLGLGEPFPVSALHGRGTGDLLDRLIDLLPDPHDDGEATGEADPPGERIIGVSLVGRPNVGKSTLFNRLTGEDRSVVHDQPGTTRDAIDTVVDTDHGPVRFIDTAGMRRKARIDEGTEYYSLVRALRAVDGADVSLLIIDATEGVTHQDQRLAERVDAAGCPIVVLLNKWDLCDAEQREVAVEQVGDRLHFIGGAPVLRISALTGRNVDRLWPALAESVEEYRTRVPTRRVNEVVRAAQAAHPAPGGVRILYATQGATDPPTFTLFSNREVPRTWLRYLERRLREDLGLGATAMKLRVRRRSE</sequence>
<dbReference type="EMBL" id="UINC01009221">
    <property type="protein sequence ID" value="SVA41373.1"/>
    <property type="molecule type" value="Genomic_DNA"/>
</dbReference>
<dbReference type="CDD" id="cd01894">
    <property type="entry name" value="EngA1"/>
    <property type="match status" value="1"/>
</dbReference>
<dbReference type="GO" id="GO:0005525">
    <property type="term" value="F:GTP binding"/>
    <property type="evidence" value="ECO:0007669"/>
    <property type="project" value="UniProtKB-KW"/>
</dbReference>
<dbReference type="Pfam" id="PF01926">
    <property type="entry name" value="MMR_HSR1"/>
    <property type="match status" value="2"/>
</dbReference>
<keyword evidence="4" id="KW-0677">Repeat</keyword>
<keyword evidence="5" id="KW-0547">Nucleotide-binding</keyword>
<evidence type="ECO:0000256" key="1">
    <source>
        <dbReference type="ARBA" id="ARBA00008279"/>
    </source>
</evidence>
<dbReference type="NCBIfam" id="TIGR00231">
    <property type="entry name" value="small_GTP"/>
    <property type="match status" value="2"/>
</dbReference>
<gene>
    <name evidence="9" type="ORF">METZ01_LOCUS94227</name>
</gene>
<evidence type="ECO:0000256" key="6">
    <source>
        <dbReference type="ARBA" id="ARBA00023134"/>
    </source>
</evidence>
<dbReference type="Gene3D" id="3.40.50.300">
    <property type="entry name" value="P-loop containing nucleotide triphosphate hydrolases"/>
    <property type="match status" value="2"/>
</dbReference>
<evidence type="ECO:0000256" key="4">
    <source>
        <dbReference type="ARBA" id="ARBA00022737"/>
    </source>
</evidence>
<evidence type="ECO:0000256" key="3">
    <source>
        <dbReference type="ARBA" id="ARBA00022517"/>
    </source>
</evidence>
<name>A0A381VPE0_9ZZZZ</name>
<dbReference type="InterPro" id="IPR031166">
    <property type="entry name" value="G_ENGA"/>
</dbReference>
<organism evidence="9">
    <name type="scientific">marine metagenome</name>
    <dbReference type="NCBI Taxonomy" id="408172"/>
    <lineage>
        <taxon>unclassified sequences</taxon>
        <taxon>metagenomes</taxon>
        <taxon>ecological metagenomes</taxon>
    </lineage>
</organism>
<protein>
    <recommendedName>
        <fullName evidence="2">GTPase Der</fullName>
    </recommendedName>
    <alternativeName>
        <fullName evidence="7">GTP-binding protein EngA</fullName>
    </alternativeName>
</protein>
<dbReference type="GO" id="GO:0042254">
    <property type="term" value="P:ribosome biogenesis"/>
    <property type="evidence" value="ECO:0007669"/>
    <property type="project" value="UniProtKB-KW"/>
</dbReference>
<reference evidence="9" key="1">
    <citation type="submission" date="2018-05" db="EMBL/GenBank/DDBJ databases">
        <authorList>
            <person name="Lanie J.A."/>
            <person name="Ng W.-L."/>
            <person name="Kazmierczak K.M."/>
            <person name="Andrzejewski T.M."/>
            <person name="Davidsen T.M."/>
            <person name="Wayne K.J."/>
            <person name="Tettelin H."/>
            <person name="Glass J.I."/>
            <person name="Rusch D."/>
            <person name="Podicherti R."/>
            <person name="Tsui H.-C.T."/>
            <person name="Winkler M.E."/>
        </authorList>
    </citation>
    <scope>NUCLEOTIDE SEQUENCE</scope>
</reference>
<dbReference type="InterPro" id="IPR006073">
    <property type="entry name" value="GTP-bd"/>
</dbReference>
<dbReference type="InterPro" id="IPR032859">
    <property type="entry name" value="KH_dom-like"/>
</dbReference>
<feature type="domain" description="EngA-type G" evidence="8">
    <location>
        <begin position="179"/>
        <end position="352"/>
    </location>
</feature>
<comment type="similarity">
    <text evidence="1">Belongs to the TRAFAC class TrmE-Era-EngA-EngB-Septin-like GTPase superfamily. EngA (Der) GTPase family.</text>
</comment>
<feature type="domain" description="EngA-type G" evidence="8">
    <location>
        <begin position="1"/>
        <end position="162"/>
    </location>
</feature>
<dbReference type="PANTHER" id="PTHR43834">
    <property type="entry name" value="GTPASE DER"/>
    <property type="match status" value="1"/>
</dbReference>
<accession>A0A381VPE0</accession>
<proteinExistence type="inferred from homology"/>
<dbReference type="Pfam" id="PF14714">
    <property type="entry name" value="KH_dom-like"/>
    <property type="match status" value="1"/>
</dbReference>
<evidence type="ECO:0000259" key="8">
    <source>
        <dbReference type="PROSITE" id="PS51712"/>
    </source>
</evidence>
<dbReference type="PROSITE" id="PS51712">
    <property type="entry name" value="G_ENGA"/>
    <property type="match status" value="2"/>
</dbReference>
<dbReference type="FunFam" id="3.40.50.300:FF:000040">
    <property type="entry name" value="GTPase Der"/>
    <property type="match status" value="1"/>
</dbReference>
<keyword evidence="6" id="KW-0342">GTP-binding</keyword>
<feature type="non-terminal residue" evidence="9">
    <location>
        <position position="1"/>
    </location>
</feature>
<dbReference type="FunFam" id="3.40.50.300:FF:000057">
    <property type="entry name" value="GTPase Der"/>
    <property type="match status" value="1"/>
</dbReference>
<dbReference type="SUPFAM" id="SSF52540">
    <property type="entry name" value="P-loop containing nucleoside triphosphate hydrolases"/>
    <property type="match status" value="2"/>
</dbReference>
<dbReference type="HAMAP" id="MF_00195">
    <property type="entry name" value="GTPase_Der"/>
    <property type="match status" value="1"/>
</dbReference>
<dbReference type="AlphaFoldDB" id="A0A381VPE0"/>
<dbReference type="PANTHER" id="PTHR43834:SF6">
    <property type="entry name" value="GTPASE DER"/>
    <property type="match status" value="1"/>
</dbReference>
<dbReference type="InterPro" id="IPR016484">
    <property type="entry name" value="GTPase_Der"/>
</dbReference>
<dbReference type="PRINTS" id="PR00326">
    <property type="entry name" value="GTP1OBG"/>
</dbReference>
<dbReference type="PIRSF" id="PIRSF006485">
    <property type="entry name" value="GTP-binding_EngA"/>
    <property type="match status" value="1"/>
</dbReference>
<dbReference type="Gene3D" id="3.30.300.20">
    <property type="match status" value="1"/>
</dbReference>
<evidence type="ECO:0000256" key="5">
    <source>
        <dbReference type="ARBA" id="ARBA00022741"/>
    </source>
</evidence>